<dbReference type="AlphaFoldDB" id="A0AAE4AZY3"/>
<name>A0AAE4AZY3_9ACTN</name>
<dbReference type="Proteomes" id="UP001240236">
    <property type="component" value="Unassembled WGS sequence"/>
</dbReference>
<sequence length="121" mass="12982">MSFDLVVWALDRTGEPADVTAGHKRCVAGIHAAGAPDRRINAFYADLTARYPDRGVASGASPFVAKPLHVARDHVEMKLVETCPDEVLLLIEQLAGAHNLMLLDVQGGSVYPPQATARPPQ</sequence>
<proteinExistence type="predicted"/>
<evidence type="ECO:0000313" key="2">
    <source>
        <dbReference type="Proteomes" id="UP001240236"/>
    </source>
</evidence>
<dbReference type="EMBL" id="JAUSUZ010000001">
    <property type="protein sequence ID" value="MDQ0368957.1"/>
    <property type="molecule type" value="Genomic_DNA"/>
</dbReference>
<protein>
    <submittedName>
        <fullName evidence="1">Uncharacterized protein</fullName>
    </submittedName>
</protein>
<dbReference type="RefSeq" id="WP_307243861.1">
    <property type="nucleotide sequence ID" value="NZ_JAUSUZ010000001.1"/>
</dbReference>
<evidence type="ECO:0000313" key="1">
    <source>
        <dbReference type="EMBL" id="MDQ0368957.1"/>
    </source>
</evidence>
<accession>A0AAE4AZY3</accession>
<gene>
    <name evidence="1" type="ORF">J2S42_005626</name>
</gene>
<organism evidence="1 2">
    <name type="scientific">Catenuloplanes indicus</name>
    <dbReference type="NCBI Taxonomy" id="137267"/>
    <lineage>
        <taxon>Bacteria</taxon>
        <taxon>Bacillati</taxon>
        <taxon>Actinomycetota</taxon>
        <taxon>Actinomycetes</taxon>
        <taxon>Micromonosporales</taxon>
        <taxon>Micromonosporaceae</taxon>
        <taxon>Catenuloplanes</taxon>
    </lineage>
</organism>
<keyword evidence="2" id="KW-1185">Reference proteome</keyword>
<reference evidence="1 2" key="1">
    <citation type="submission" date="2023-07" db="EMBL/GenBank/DDBJ databases">
        <title>Sequencing the genomes of 1000 actinobacteria strains.</title>
        <authorList>
            <person name="Klenk H.-P."/>
        </authorList>
    </citation>
    <scope>NUCLEOTIDE SEQUENCE [LARGE SCALE GENOMIC DNA]</scope>
    <source>
        <strain evidence="1 2">DSM 44709</strain>
    </source>
</reference>
<comment type="caution">
    <text evidence="1">The sequence shown here is derived from an EMBL/GenBank/DDBJ whole genome shotgun (WGS) entry which is preliminary data.</text>
</comment>